<dbReference type="GO" id="GO:0019240">
    <property type="term" value="P:citrulline biosynthetic process"/>
    <property type="evidence" value="ECO:0007669"/>
    <property type="project" value="TreeGrafter"/>
</dbReference>
<comment type="caution">
    <text evidence="6">The sequence shown here is derived from an EMBL/GenBank/DDBJ whole genome shotgun (WGS) entry which is preliminary data.</text>
</comment>
<dbReference type="PANTHER" id="PTHR45753:SF3">
    <property type="entry name" value="ORNITHINE TRANSCARBAMYLASE, MITOCHONDRIAL"/>
    <property type="match status" value="1"/>
</dbReference>
<evidence type="ECO:0000256" key="1">
    <source>
        <dbReference type="ARBA" id="ARBA00022679"/>
    </source>
</evidence>
<dbReference type="FunFam" id="3.40.50.1370:FF:000008">
    <property type="entry name" value="Ornithine carbamoyltransferase"/>
    <property type="match status" value="1"/>
</dbReference>
<reference evidence="6" key="1">
    <citation type="journal article" date="2021" name="PeerJ">
        <title>Extensive microbial diversity within the chicken gut microbiome revealed by metagenomics and culture.</title>
        <authorList>
            <person name="Gilroy R."/>
            <person name="Ravi A."/>
            <person name="Getino M."/>
            <person name="Pursley I."/>
            <person name="Horton D.L."/>
            <person name="Alikhan N.F."/>
            <person name="Baker D."/>
            <person name="Gharbi K."/>
            <person name="Hall N."/>
            <person name="Watson M."/>
            <person name="Adriaenssens E.M."/>
            <person name="Foster-Nyarko E."/>
            <person name="Jarju S."/>
            <person name="Secka A."/>
            <person name="Antonio M."/>
            <person name="Oren A."/>
            <person name="Chaudhuri R.R."/>
            <person name="La Ragione R."/>
            <person name="Hildebrand F."/>
            <person name="Pallen M.J."/>
        </authorList>
    </citation>
    <scope>NUCLEOTIDE SEQUENCE</scope>
    <source>
        <strain evidence="6">26628</strain>
    </source>
</reference>
<feature type="domain" description="Aspartate/ornithine carbamoyltransferase Asp/Orn-binding" evidence="4">
    <location>
        <begin position="163"/>
        <end position="310"/>
    </location>
</feature>
<evidence type="ECO:0000256" key="3">
    <source>
        <dbReference type="RuleBase" id="RU003634"/>
    </source>
</evidence>
<dbReference type="Pfam" id="PF02729">
    <property type="entry name" value="OTCace_N"/>
    <property type="match status" value="1"/>
</dbReference>
<dbReference type="InterPro" id="IPR006132">
    <property type="entry name" value="Asp/Orn_carbamoyltranf_P-bd"/>
</dbReference>
<evidence type="ECO:0000313" key="6">
    <source>
        <dbReference type="EMBL" id="HIX46696.1"/>
    </source>
</evidence>
<evidence type="ECO:0000256" key="2">
    <source>
        <dbReference type="NCBIfam" id="TIGR00658"/>
    </source>
</evidence>
<dbReference type="GO" id="GO:0004585">
    <property type="term" value="F:ornithine carbamoyltransferase activity"/>
    <property type="evidence" value="ECO:0007669"/>
    <property type="project" value="UniProtKB-UniRule"/>
</dbReference>
<dbReference type="InterPro" id="IPR002292">
    <property type="entry name" value="Orn/put_carbamltrans"/>
</dbReference>
<feature type="domain" description="Aspartate/ornithine carbamoyltransferase carbamoyl-P binding" evidence="5">
    <location>
        <begin position="15"/>
        <end position="156"/>
    </location>
</feature>
<dbReference type="EC" id="2.1.3.3" evidence="2"/>
<dbReference type="Pfam" id="PF00185">
    <property type="entry name" value="OTCace"/>
    <property type="match status" value="1"/>
</dbReference>
<evidence type="ECO:0000313" key="7">
    <source>
        <dbReference type="Proteomes" id="UP000824249"/>
    </source>
</evidence>
<dbReference type="NCBIfam" id="NF001986">
    <property type="entry name" value="PRK00779.1"/>
    <property type="match status" value="1"/>
</dbReference>
<reference evidence="6" key="2">
    <citation type="submission" date="2021-04" db="EMBL/GenBank/DDBJ databases">
        <authorList>
            <person name="Gilroy R."/>
        </authorList>
    </citation>
    <scope>NUCLEOTIDE SEQUENCE</scope>
    <source>
        <strain evidence="6">26628</strain>
    </source>
</reference>
<dbReference type="AlphaFoldDB" id="A0A9D1VTP7"/>
<accession>A0A9D1VTP7</accession>
<dbReference type="PRINTS" id="PR00100">
    <property type="entry name" value="AOTCASE"/>
</dbReference>
<keyword evidence="1 3" id="KW-0808">Transferase</keyword>
<dbReference type="Proteomes" id="UP000824249">
    <property type="component" value="Unassembled WGS sequence"/>
</dbReference>
<dbReference type="EMBL" id="DXFD01000052">
    <property type="protein sequence ID" value="HIX46696.1"/>
    <property type="molecule type" value="Genomic_DNA"/>
</dbReference>
<evidence type="ECO:0000259" key="4">
    <source>
        <dbReference type="Pfam" id="PF00185"/>
    </source>
</evidence>
<dbReference type="PRINTS" id="PR00102">
    <property type="entry name" value="OTCASE"/>
</dbReference>
<dbReference type="GO" id="GO:0016597">
    <property type="term" value="F:amino acid binding"/>
    <property type="evidence" value="ECO:0007669"/>
    <property type="project" value="InterPro"/>
</dbReference>
<protein>
    <recommendedName>
        <fullName evidence="2">Ornithine carbamoyltransferase</fullName>
        <ecNumber evidence="2">2.1.3.3</ecNumber>
    </recommendedName>
</protein>
<dbReference type="Gene3D" id="3.40.50.1370">
    <property type="entry name" value="Aspartate/ornithine carbamoyltransferase"/>
    <property type="match status" value="2"/>
</dbReference>
<name>A0A9D1VTP7_9FIRM</name>
<dbReference type="SUPFAM" id="SSF53671">
    <property type="entry name" value="Aspartate/ornithine carbamoyltransferase"/>
    <property type="match status" value="1"/>
</dbReference>
<gene>
    <name evidence="6" type="primary">argF</name>
    <name evidence="6" type="ORF">H9737_03285</name>
</gene>
<dbReference type="GO" id="GO:0042450">
    <property type="term" value="P:L-arginine biosynthetic process via ornithine"/>
    <property type="evidence" value="ECO:0007669"/>
    <property type="project" value="UniProtKB-UniRule"/>
</dbReference>
<dbReference type="PANTHER" id="PTHR45753">
    <property type="entry name" value="ORNITHINE CARBAMOYLTRANSFERASE, MITOCHONDRIAL"/>
    <property type="match status" value="1"/>
</dbReference>
<dbReference type="NCBIfam" id="TIGR00658">
    <property type="entry name" value="orni_carb_tr"/>
    <property type="match status" value="1"/>
</dbReference>
<dbReference type="InterPro" id="IPR036901">
    <property type="entry name" value="Asp/Orn_carbamoylTrfase_sf"/>
</dbReference>
<comment type="similarity">
    <text evidence="3">Belongs to the aspartate/ornithine carbamoyltransferase superfamily.</text>
</comment>
<dbReference type="InterPro" id="IPR006131">
    <property type="entry name" value="Asp_carbamoyltransf_Asp/Orn-bd"/>
</dbReference>
<organism evidence="6 7">
    <name type="scientific">Candidatus Borkfalkia faecigallinarum</name>
    <dbReference type="NCBI Taxonomy" id="2838509"/>
    <lineage>
        <taxon>Bacteria</taxon>
        <taxon>Bacillati</taxon>
        <taxon>Bacillota</taxon>
        <taxon>Clostridia</taxon>
        <taxon>Christensenellales</taxon>
        <taxon>Christensenellaceae</taxon>
        <taxon>Candidatus Borkfalkia</taxon>
    </lineage>
</organism>
<dbReference type="InterPro" id="IPR006130">
    <property type="entry name" value="Asp/Orn_carbamoylTrfase"/>
</dbReference>
<proteinExistence type="inferred from homology"/>
<evidence type="ECO:0000259" key="5">
    <source>
        <dbReference type="Pfam" id="PF02729"/>
    </source>
</evidence>
<sequence length="313" mass="34958">MDINKYDPKFRLHRRDLLGLTDLTPEEIFELLYAAKAMKKKFRVHENSAFLRGKTVALLFGSASTRTRVSFEMGIRQMGGDYIYLSKSETQLARGESIKDTAAMLGRYGLSAVVLRALTEAQTHEFASYSDIPVINGITEVSHPLQILSDLFTIWEVKGRLDNLKLAYIGDGNNIANSLIMGCSKVNMNMAIASPHGYSPARALVERAMQFGDVLITDDVAEAVANADVVYTDVFISMNEEDDTEKKRILSRYRVTNEVMKLAKPDAVFMHCMPVHRGEEVSAEVVDGPQSIFYDQAENRLHLNKAALALLTK</sequence>